<keyword evidence="5" id="KW-0547">Nucleotide-binding</keyword>
<keyword evidence="7 9" id="KW-1133">Transmembrane helix</keyword>
<evidence type="ECO:0000313" key="13">
    <source>
        <dbReference type="Proteomes" id="UP000285430"/>
    </source>
</evidence>
<dbReference type="Proteomes" id="UP000285430">
    <property type="component" value="Unassembled WGS sequence"/>
</dbReference>
<evidence type="ECO:0000256" key="4">
    <source>
        <dbReference type="ARBA" id="ARBA00022692"/>
    </source>
</evidence>
<feature type="domain" description="ABC transmembrane type-1" evidence="11">
    <location>
        <begin position="744"/>
        <end position="1034"/>
    </location>
</feature>
<dbReference type="GO" id="GO:0005524">
    <property type="term" value="F:ATP binding"/>
    <property type="evidence" value="ECO:0007669"/>
    <property type="project" value="UniProtKB-KW"/>
</dbReference>
<evidence type="ECO:0000259" key="10">
    <source>
        <dbReference type="PROSITE" id="PS50893"/>
    </source>
</evidence>
<dbReference type="EMBL" id="QUTH01001252">
    <property type="protein sequence ID" value="RHZ31219.1"/>
    <property type="molecule type" value="Genomic_DNA"/>
</dbReference>
<evidence type="ECO:0000259" key="11">
    <source>
        <dbReference type="PROSITE" id="PS50929"/>
    </source>
</evidence>
<feature type="domain" description="ABC transporter" evidence="10">
    <location>
        <begin position="1069"/>
        <end position="1307"/>
    </location>
</feature>
<evidence type="ECO:0000256" key="3">
    <source>
        <dbReference type="ARBA" id="ARBA00022448"/>
    </source>
</evidence>
<dbReference type="SUPFAM" id="SSF52540">
    <property type="entry name" value="P-loop containing nucleoside triphosphate hydrolases"/>
    <property type="match status" value="2"/>
</dbReference>
<dbReference type="Pfam" id="PF00664">
    <property type="entry name" value="ABC_membrane"/>
    <property type="match status" value="2"/>
</dbReference>
<sequence length="1311" mass="141048">MAGITSKRAFKMTSGPSAQQVDKAYLAVQSPHDTSVLLHDKAVADDGKAPPTTNNMVRFGQLFQYADATDMLLMFTGTISAVVMGVSQPIQIVFVGDIINVFNPAGGGNFDRDVFKDSINKTVYQFVVLASVMLVVGFGQIACWSISASRQAKKMRHACVSAILRQEIGWFDVNEPMQLATRVADTTLLVQEGMGRKVGDGINFMSMGLASLILAFYYGWELSLVLFAFTPLLGISAFCTSKAITLAVQGGVASYAEAGGIAEESLSNIKTVHMFNAMPVMTAKYMAALGRTEVSGVKKGLAVGFGMGMMYCISLCTYAVGMYYGAVRVTNDQLGDNKCKPGAAGCYDGGRVVTIFFCIVMGSMALGQAAPSMQAMMSARSAAYEIFELINRTSKIDASSNDGKMFDIVKGHIALESIRFAYPSRPEVEVAAGYSLDIPAGQNIALVGSSGSGKSTIVSLLGRFYDPVEGRVTLDGHDLKSLNIKWLRDQVGLVGQEPCLFSDTIAANIRHGKPGATIEQVYEAAKQANAYDFIIGFPLGFDTPVGDRGAQLSGGQKQRIAIARAIIKNPAVLLLDEATSALDTESEAVVQASLDRLLASRKRTTITIAHRLSTIRDADRIVVLSHGNVVEDGTHDSLLQLEHGHYKALVNAQIRRGDSIETILEHTHTLRNECSAASAAVTFQVTSASWLHNHESKHNVDTGTITSNDDDDVGRSHSLDGASLSNVSVFRVWRLCAPDAWHVVAGSVGALLHGAMYPMWGVLLTKCMVVFFQLDSTVDEMRSDALMWSLGFVIMGAVVLVALTVQNHQFAVVCERLTGRVRGLCFRSMLHQDMAWFDNPVHSAGALSTRLATDSVAVRTMTAEALNAILLNVATLGVALGISFYNSWRMTVAFGGALPFMAASQMLQMQMMTAQTGKSINQGDVLAGARLSEAIKMIRTVASFNLERPTNALYLDSLLASAATDRKAGVVAGAAYSVAQSTMIYATAAIFYYGGWLMLRGLVDFESMFMVLNPILFCSFGVGMAAQGMGDIAKAKKAVNSIFDIIDRNPTIGCSSSEGLQLEHVHGDLELRGLEFNYPSRPDSKVYTNYNLKIQSGQTVALVGGSGSGKSTAINLIERFYDPTAGSVFLDGHDLKTLNIQSLRQHISIVSQEPVLFIGTVGENIATGKPGATQEEIEDAAKKANAHDFIMQFPDKYNTAVGDRGVQVSGGQKQRIAIARAIIRDPAILLLDEATSALDTESERIVQASLDSLLKLKRRTTIIVAHRLSTVRNADVIAVVDGGRVTELGTHDELITIPNSIYANLVSRQMQ</sequence>
<keyword evidence="8 9" id="KW-0472">Membrane</keyword>
<dbReference type="CDD" id="cd18577">
    <property type="entry name" value="ABC_6TM_Pgp_ABCB1_D1_like"/>
    <property type="match status" value="1"/>
</dbReference>
<feature type="transmembrane region" description="Helical" evidence="9">
    <location>
        <begin position="865"/>
        <end position="885"/>
    </location>
</feature>
<dbReference type="InterPro" id="IPR039421">
    <property type="entry name" value="Type_1_exporter"/>
</dbReference>
<dbReference type="SMART" id="SM00382">
    <property type="entry name" value="AAA"/>
    <property type="match status" value="2"/>
</dbReference>
<dbReference type="InterPro" id="IPR011527">
    <property type="entry name" value="ABC1_TM_dom"/>
</dbReference>
<feature type="transmembrane region" description="Helical" evidence="9">
    <location>
        <begin position="72"/>
        <end position="94"/>
    </location>
</feature>
<keyword evidence="3" id="KW-0813">Transport</keyword>
<dbReference type="GO" id="GO:0090374">
    <property type="term" value="P:oligopeptide export from mitochondrion"/>
    <property type="evidence" value="ECO:0007669"/>
    <property type="project" value="TreeGrafter"/>
</dbReference>
<dbReference type="Pfam" id="PF00005">
    <property type="entry name" value="ABC_tran"/>
    <property type="match status" value="2"/>
</dbReference>
<evidence type="ECO:0000313" key="12">
    <source>
        <dbReference type="EMBL" id="RHZ31219.1"/>
    </source>
</evidence>
<keyword evidence="4 9" id="KW-0812">Transmembrane</keyword>
<evidence type="ECO:0000256" key="7">
    <source>
        <dbReference type="ARBA" id="ARBA00022989"/>
    </source>
</evidence>
<reference evidence="12 13" key="1">
    <citation type="submission" date="2018-08" db="EMBL/GenBank/DDBJ databases">
        <title>Aphanomyces genome sequencing and annotation.</title>
        <authorList>
            <person name="Minardi D."/>
            <person name="Oidtmann B."/>
            <person name="Van Der Giezen M."/>
            <person name="Studholme D.J."/>
        </authorList>
    </citation>
    <scope>NUCLEOTIDE SEQUENCE [LARGE SCALE GENOMIC DNA]</scope>
    <source>
        <strain evidence="12 13">Da</strain>
    </source>
</reference>
<evidence type="ECO:0000256" key="1">
    <source>
        <dbReference type="ARBA" id="ARBA00004141"/>
    </source>
</evidence>
<comment type="subcellular location">
    <subcellularLocation>
        <location evidence="1">Membrane</location>
        <topology evidence="1">Multi-pass membrane protein</topology>
    </subcellularLocation>
</comment>
<dbReference type="InterPro" id="IPR027417">
    <property type="entry name" value="P-loop_NTPase"/>
</dbReference>
<dbReference type="PANTHER" id="PTHR43394:SF27">
    <property type="entry name" value="ATP-DEPENDENT TRANSLOCASE ABCB1-LIKE"/>
    <property type="match status" value="1"/>
</dbReference>
<dbReference type="Gene3D" id="3.40.50.300">
    <property type="entry name" value="P-loop containing nucleotide triphosphate hydrolases"/>
    <property type="match status" value="2"/>
</dbReference>
<dbReference type="GO" id="GO:0015421">
    <property type="term" value="F:ABC-type oligopeptide transporter activity"/>
    <property type="evidence" value="ECO:0007669"/>
    <property type="project" value="TreeGrafter"/>
</dbReference>
<feature type="transmembrane region" description="Helical" evidence="9">
    <location>
        <begin position="1007"/>
        <end position="1026"/>
    </location>
</feature>
<feature type="transmembrane region" description="Helical" evidence="9">
    <location>
        <begin position="786"/>
        <end position="805"/>
    </location>
</feature>
<dbReference type="InterPro" id="IPR003439">
    <property type="entry name" value="ABC_transporter-like_ATP-bd"/>
</dbReference>
<evidence type="ECO:0000256" key="5">
    <source>
        <dbReference type="ARBA" id="ARBA00022741"/>
    </source>
</evidence>
<dbReference type="CDD" id="cd03249">
    <property type="entry name" value="ABC_MTABC3_MDL1_MDL2"/>
    <property type="match status" value="2"/>
</dbReference>
<evidence type="ECO:0000256" key="8">
    <source>
        <dbReference type="ARBA" id="ARBA00023136"/>
    </source>
</evidence>
<feature type="transmembrane region" description="Helical" evidence="9">
    <location>
        <begin position="352"/>
        <end position="370"/>
    </location>
</feature>
<dbReference type="PANTHER" id="PTHR43394">
    <property type="entry name" value="ATP-DEPENDENT PERMEASE MDL1, MITOCHONDRIAL"/>
    <property type="match status" value="1"/>
</dbReference>
<dbReference type="InterPro" id="IPR017871">
    <property type="entry name" value="ABC_transporter-like_CS"/>
</dbReference>
<dbReference type="CDD" id="cd18578">
    <property type="entry name" value="ABC_6TM_Pgp_ABCB1_D2_like"/>
    <property type="match status" value="1"/>
</dbReference>
<comment type="caution">
    <text evidence="12">The sequence shown here is derived from an EMBL/GenBank/DDBJ whole genome shotgun (WGS) entry which is preliminary data.</text>
</comment>
<dbReference type="PROSITE" id="PS50929">
    <property type="entry name" value="ABC_TM1F"/>
    <property type="match status" value="2"/>
</dbReference>
<dbReference type="PROSITE" id="PS50893">
    <property type="entry name" value="ABC_TRANSPORTER_2"/>
    <property type="match status" value="2"/>
</dbReference>
<dbReference type="GO" id="GO:0005743">
    <property type="term" value="C:mitochondrial inner membrane"/>
    <property type="evidence" value="ECO:0007669"/>
    <property type="project" value="TreeGrafter"/>
</dbReference>
<feature type="transmembrane region" description="Helical" evidence="9">
    <location>
        <begin position="123"/>
        <end position="146"/>
    </location>
</feature>
<dbReference type="PROSITE" id="PS00211">
    <property type="entry name" value="ABC_TRANSPORTER_1"/>
    <property type="match status" value="2"/>
</dbReference>
<feature type="transmembrane region" description="Helical" evidence="9">
    <location>
        <begin position="301"/>
        <end position="324"/>
    </location>
</feature>
<dbReference type="VEuPathDB" id="FungiDB:H257_08374"/>
<accession>A0A3R7BK08</accession>
<evidence type="ECO:0008006" key="14">
    <source>
        <dbReference type="Google" id="ProtNLM"/>
    </source>
</evidence>
<feature type="transmembrane region" description="Helical" evidence="9">
    <location>
        <begin position="974"/>
        <end position="995"/>
    </location>
</feature>
<dbReference type="FunFam" id="3.40.50.300:FF:000205">
    <property type="entry name" value="ABC transporter B family member 4"/>
    <property type="match status" value="2"/>
</dbReference>
<name>A0A3R7BK08_APHAT</name>
<comment type="similarity">
    <text evidence="2">Belongs to the ABC transporter superfamily. ABCB family. Multidrug resistance exporter (TC 3.A.1.201) subfamily.</text>
</comment>
<keyword evidence="6" id="KW-0067">ATP-binding</keyword>
<dbReference type="GO" id="GO:0016887">
    <property type="term" value="F:ATP hydrolysis activity"/>
    <property type="evidence" value="ECO:0007669"/>
    <property type="project" value="InterPro"/>
</dbReference>
<proteinExistence type="inferred from homology"/>
<protein>
    <recommendedName>
        <fullName evidence="14">ATP-binding Cassette (ABC) Superfamily</fullName>
    </recommendedName>
</protein>
<feature type="domain" description="ABC transporter" evidence="10">
    <location>
        <begin position="413"/>
        <end position="651"/>
    </location>
</feature>
<organism evidence="12 13">
    <name type="scientific">Aphanomyces astaci</name>
    <name type="common">Crayfish plague agent</name>
    <dbReference type="NCBI Taxonomy" id="112090"/>
    <lineage>
        <taxon>Eukaryota</taxon>
        <taxon>Sar</taxon>
        <taxon>Stramenopiles</taxon>
        <taxon>Oomycota</taxon>
        <taxon>Saprolegniomycetes</taxon>
        <taxon>Saprolegniales</taxon>
        <taxon>Verrucalvaceae</taxon>
        <taxon>Aphanomyces</taxon>
    </lineage>
</organism>
<feature type="domain" description="ABC transmembrane type-1" evidence="11">
    <location>
        <begin position="75"/>
        <end position="378"/>
    </location>
</feature>
<gene>
    <name evidence="12" type="ORF">DYB37_012154</name>
</gene>
<dbReference type="Gene3D" id="1.20.1560.10">
    <property type="entry name" value="ABC transporter type 1, transmembrane domain"/>
    <property type="match status" value="2"/>
</dbReference>
<evidence type="ECO:0000256" key="6">
    <source>
        <dbReference type="ARBA" id="ARBA00022840"/>
    </source>
</evidence>
<dbReference type="SUPFAM" id="SSF90123">
    <property type="entry name" value="ABC transporter transmembrane region"/>
    <property type="match status" value="2"/>
</dbReference>
<dbReference type="InterPro" id="IPR036640">
    <property type="entry name" value="ABC1_TM_sf"/>
</dbReference>
<dbReference type="InterPro" id="IPR003593">
    <property type="entry name" value="AAA+_ATPase"/>
</dbReference>
<evidence type="ECO:0000256" key="9">
    <source>
        <dbReference type="SAM" id="Phobius"/>
    </source>
</evidence>
<evidence type="ECO:0000256" key="2">
    <source>
        <dbReference type="ARBA" id="ARBA00007577"/>
    </source>
</evidence>